<evidence type="ECO:0000313" key="3">
    <source>
        <dbReference type="EMBL" id="THH40575.1"/>
    </source>
</evidence>
<dbReference type="Pfam" id="PF13558">
    <property type="entry name" value="SbcC_Walker_B"/>
    <property type="match status" value="1"/>
</dbReference>
<evidence type="ECO:0008006" key="5">
    <source>
        <dbReference type="Google" id="ProtNLM"/>
    </source>
</evidence>
<organism evidence="3 4">
    <name type="scientific">Neolewinella litorea</name>
    <dbReference type="NCBI Taxonomy" id="2562452"/>
    <lineage>
        <taxon>Bacteria</taxon>
        <taxon>Pseudomonadati</taxon>
        <taxon>Bacteroidota</taxon>
        <taxon>Saprospiria</taxon>
        <taxon>Saprospirales</taxon>
        <taxon>Lewinellaceae</taxon>
        <taxon>Neolewinella</taxon>
    </lineage>
</organism>
<dbReference type="GO" id="GO:0006302">
    <property type="term" value="P:double-strand break repair"/>
    <property type="evidence" value="ECO:0007669"/>
    <property type="project" value="InterPro"/>
</dbReference>
<feature type="coiled-coil region" evidence="1">
    <location>
        <begin position="540"/>
        <end position="709"/>
    </location>
</feature>
<comment type="caution">
    <text evidence="3">The sequence shown here is derived from an EMBL/GenBank/DDBJ whole genome shotgun (WGS) entry which is preliminary data.</text>
</comment>
<dbReference type="OrthoDB" id="9795626at2"/>
<keyword evidence="4" id="KW-1185">Reference proteome</keyword>
<keyword evidence="1" id="KW-0175">Coiled coil</keyword>
<dbReference type="Proteomes" id="UP000308528">
    <property type="component" value="Unassembled WGS sequence"/>
</dbReference>
<feature type="region of interest" description="Disordered" evidence="2">
    <location>
        <begin position="379"/>
        <end position="404"/>
    </location>
</feature>
<gene>
    <name evidence="3" type="ORF">E4021_07540</name>
</gene>
<dbReference type="GO" id="GO:0016887">
    <property type="term" value="F:ATP hydrolysis activity"/>
    <property type="evidence" value="ECO:0007669"/>
    <property type="project" value="InterPro"/>
</dbReference>
<evidence type="ECO:0000313" key="4">
    <source>
        <dbReference type="Proteomes" id="UP000308528"/>
    </source>
</evidence>
<protein>
    <recommendedName>
        <fullName evidence="5">Rad50/SbcC-type AAA domain-containing protein</fullName>
    </recommendedName>
</protein>
<dbReference type="Gene3D" id="3.40.50.300">
    <property type="entry name" value="P-loop containing nucleotide triphosphate hydrolases"/>
    <property type="match status" value="2"/>
</dbReference>
<dbReference type="Gene3D" id="1.10.287.1490">
    <property type="match status" value="1"/>
</dbReference>
<name>A0A4S4NNH8_9BACT</name>
<sequence length="1032" mass="117121">MRILRIGILNLNSLKGEQVIDFTKPPLADNPLYAIVGPTGAGKTTILDAITLALYGQTERNKKETDRVDGVNSVMTHGTGECRAEVEYETLSGRYRNVWRRHRAHRKPTGNLAASQHEISRYNPTTGDYDILATKKKKVARLTEEFVGLNYERFVRSVMLTQGAFDRFLKSDAGDKSAILEQITGTEIYRQLSKGAFQRHKVAREAYERLGQTVDDALPLSEEERAQLDQSIGELAAKIERDTTQLTLVNTQLALYEKAAKLESRAAQALETVGQATDRWTSLAGEREQLTRSERLDPYRSELDQELKLTADLVATEGRLTATVRERQAAAPALAAAAVKVTEAHHRQQQFQDAAPERQNKLDQAEKLEAKLATLNHDRQRAADAQALHQRTRQQLEEERRKSQTKIADLTLRLNGREAASIEATLQELEQRLPELQAEHGATERSLQYLKLQHQLTAKRELQVSLRHQITTATAETALLAEQEKTAGKQVDLLRTQVENARLRASLQEHRRHLSEGQPCPLCGAHDHPYRDEVPEPGLADRLMVERTHAQNALTEVENRHDESRQRLQSLQEKLRHETSRIKDFERELQETGTAPEHDEDLLKARRDELAELMERSGTQLQQLRQLRPLLPELRAAQVDLGHLEKQLAETGEQWSITQTTLEDLDRQIRSATEQKQQLIGDHAVAECRRRFQQREKELRDALSAAEQNHQALAGTIAAHREREMMLEERRDKIIDERNILRQQLSSALAPLPLAQARQQLLSVEVATRIRQRVHEVDGERKTATALAQQVEDELSAARTAFNDLPREEKLREQYEQLTGTVSAAREELGGLRLRQRQDDERIHKLVDLRAQLHQLGEERDRWARMNELIGSADGKKFRSFAQSITLQRLVRLGNRHLETINPRYRMVYSPPPPGGKEELELEIIDTYMEDNRRTMSTLSGGESFLVSLALALALADLAGGKRLIQSLFIDEGFGTLDGKTLDQAMATLEQLQAQGKTIGIISHVQQLRERIHCQIRLEPVGDGFSRIELAN</sequence>
<evidence type="ECO:0000256" key="1">
    <source>
        <dbReference type="SAM" id="Coils"/>
    </source>
</evidence>
<dbReference type="SUPFAM" id="SSF52540">
    <property type="entry name" value="P-loop containing nucleoside triphosphate hydrolases"/>
    <property type="match status" value="1"/>
</dbReference>
<reference evidence="3 4" key="1">
    <citation type="submission" date="2019-04" db="EMBL/GenBank/DDBJ databases">
        <title>Lewinella litorea sp. nov., isolated from a marine sand.</title>
        <authorList>
            <person name="Yoon J.-H."/>
        </authorList>
    </citation>
    <scope>NUCLEOTIDE SEQUENCE [LARGE SCALE GENOMIC DNA]</scope>
    <source>
        <strain evidence="3 4">HSMS-39</strain>
    </source>
</reference>
<evidence type="ECO:0000256" key="2">
    <source>
        <dbReference type="SAM" id="MobiDB-lite"/>
    </source>
</evidence>
<dbReference type="PANTHER" id="PTHR32114">
    <property type="entry name" value="ABC TRANSPORTER ABCH.3"/>
    <property type="match status" value="1"/>
</dbReference>
<dbReference type="AlphaFoldDB" id="A0A4S4NNH8"/>
<proteinExistence type="predicted"/>
<dbReference type="InterPro" id="IPR027417">
    <property type="entry name" value="P-loop_NTPase"/>
</dbReference>
<dbReference type="EMBL" id="SRSF01000002">
    <property type="protein sequence ID" value="THH40575.1"/>
    <property type="molecule type" value="Genomic_DNA"/>
</dbReference>
<dbReference type="RefSeq" id="WP_136457969.1">
    <property type="nucleotide sequence ID" value="NZ_SRSF01000002.1"/>
</dbReference>
<accession>A0A4S4NNH8</accession>
<dbReference type="PANTHER" id="PTHR32114:SF2">
    <property type="entry name" value="ABC TRANSPORTER ABCH.3"/>
    <property type="match status" value="1"/>
</dbReference>